<gene>
    <name evidence="1" type="ORF">H1P_5210003</name>
</gene>
<dbReference type="RefSeq" id="WP_144875621.1">
    <property type="nucleotide sequence ID" value="NZ_LR214255.1"/>
</dbReference>
<keyword evidence="2" id="KW-1185">Reference proteome</keyword>
<evidence type="ECO:0000313" key="2">
    <source>
        <dbReference type="Proteomes" id="UP000320055"/>
    </source>
</evidence>
<name>A0A563VZZ3_9CYAN</name>
<organism evidence="1 2">
    <name type="scientific">Hyella patelloides LEGE 07179</name>
    <dbReference type="NCBI Taxonomy" id="945734"/>
    <lineage>
        <taxon>Bacteria</taxon>
        <taxon>Bacillati</taxon>
        <taxon>Cyanobacteriota</taxon>
        <taxon>Cyanophyceae</taxon>
        <taxon>Pleurocapsales</taxon>
        <taxon>Hyellaceae</taxon>
        <taxon>Hyella</taxon>
    </lineage>
</organism>
<dbReference type="EMBL" id="CAACVJ010000470">
    <property type="protein sequence ID" value="VEP16999.1"/>
    <property type="molecule type" value="Genomic_DNA"/>
</dbReference>
<dbReference type="AlphaFoldDB" id="A0A563VZZ3"/>
<proteinExistence type="predicted"/>
<dbReference type="OrthoDB" id="508414at2"/>
<sequence length="130" mass="15031">MPQTKKIQGKFYPLTSEVTAKLRQAKLTAAEWRIWSYLVEVDPWGDRYQDLNSLNVMSKCDCSKATFYRAIAKFQRLSLFDIQDKGFSIRNLTGASTIKSVDEKTNAQRLRKGYRKTAKVVSKMRLNSQK</sequence>
<reference evidence="1 2" key="1">
    <citation type="submission" date="2019-01" db="EMBL/GenBank/DDBJ databases">
        <authorList>
            <person name="Brito A."/>
        </authorList>
    </citation>
    <scope>NUCLEOTIDE SEQUENCE [LARGE SCALE GENOMIC DNA]</scope>
    <source>
        <strain evidence="1">1</strain>
    </source>
</reference>
<protein>
    <submittedName>
        <fullName evidence="1">Uncharacterized protein</fullName>
    </submittedName>
</protein>
<dbReference type="Proteomes" id="UP000320055">
    <property type="component" value="Unassembled WGS sequence"/>
</dbReference>
<evidence type="ECO:0000313" key="1">
    <source>
        <dbReference type="EMBL" id="VEP16999.1"/>
    </source>
</evidence>
<accession>A0A563VZZ3</accession>